<reference evidence="2 3" key="1">
    <citation type="submission" date="2021-01" db="EMBL/GenBank/DDBJ databases">
        <title>Genomic Encyclopedia of Type Strains, Phase IV (KMG-IV): sequencing the most valuable type-strain genomes for metagenomic binning, comparative biology and taxonomic classification.</title>
        <authorList>
            <person name="Goeker M."/>
        </authorList>
    </citation>
    <scope>NUCLEOTIDE SEQUENCE [LARGE SCALE GENOMIC DNA]</scope>
    <source>
        <strain evidence="2 3">DSM 23711</strain>
    </source>
</reference>
<dbReference type="InterPro" id="IPR001763">
    <property type="entry name" value="Rhodanese-like_dom"/>
</dbReference>
<sequence>MKEITAKDLSKKVKSGAKLSIIDVREDEEVAQGKIPGAKHIPLGELPDRLNEIDKNKHHYMVCRSRGRSGKACAFLKNEGYDVTNMEGGMLSWEDEVEK</sequence>
<accession>A0ABS2N534</accession>
<dbReference type="SUPFAM" id="SSF52821">
    <property type="entry name" value="Rhodanese/Cell cycle control phosphatase"/>
    <property type="match status" value="1"/>
</dbReference>
<dbReference type="CDD" id="cd00158">
    <property type="entry name" value="RHOD"/>
    <property type="match status" value="1"/>
</dbReference>
<dbReference type="Proteomes" id="UP001296943">
    <property type="component" value="Unassembled WGS sequence"/>
</dbReference>
<evidence type="ECO:0000259" key="1">
    <source>
        <dbReference type="PROSITE" id="PS50206"/>
    </source>
</evidence>
<dbReference type="Gene3D" id="3.40.250.10">
    <property type="entry name" value="Rhodanese-like domain"/>
    <property type="match status" value="1"/>
</dbReference>
<dbReference type="RefSeq" id="WP_204501919.1">
    <property type="nucleotide sequence ID" value="NZ_JAFBDR010000029.1"/>
</dbReference>
<proteinExistence type="predicted"/>
<dbReference type="Pfam" id="PF00581">
    <property type="entry name" value="Rhodanese"/>
    <property type="match status" value="1"/>
</dbReference>
<protein>
    <submittedName>
        <fullName evidence="2">Rhodanese-related sulfurtransferase</fullName>
    </submittedName>
</protein>
<dbReference type="PANTHER" id="PTHR43031">
    <property type="entry name" value="FAD-DEPENDENT OXIDOREDUCTASE"/>
    <property type="match status" value="1"/>
</dbReference>
<feature type="domain" description="Rhodanese" evidence="1">
    <location>
        <begin position="15"/>
        <end position="98"/>
    </location>
</feature>
<comment type="caution">
    <text evidence="2">The sequence shown here is derived from an EMBL/GenBank/DDBJ whole genome shotgun (WGS) entry which is preliminary data.</text>
</comment>
<name>A0ABS2N534_9BACI</name>
<keyword evidence="3" id="KW-1185">Reference proteome</keyword>
<dbReference type="EMBL" id="JAFBDR010000029">
    <property type="protein sequence ID" value="MBM7573262.1"/>
    <property type="molecule type" value="Genomic_DNA"/>
</dbReference>
<dbReference type="InterPro" id="IPR036873">
    <property type="entry name" value="Rhodanese-like_dom_sf"/>
</dbReference>
<evidence type="ECO:0000313" key="3">
    <source>
        <dbReference type="Proteomes" id="UP001296943"/>
    </source>
</evidence>
<organism evidence="2 3">
    <name type="scientific">Aquibacillus albus</name>
    <dbReference type="NCBI Taxonomy" id="1168171"/>
    <lineage>
        <taxon>Bacteria</taxon>
        <taxon>Bacillati</taxon>
        <taxon>Bacillota</taxon>
        <taxon>Bacilli</taxon>
        <taxon>Bacillales</taxon>
        <taxon>Bacillaceae</taxon>
        <taxon>Aquibacillus</taxon>
    </lineage>
</organism>
<dbReference type="PANTHER" id="PTHR43031:SF17">
    <property type="entry name" value="SULFURTRANSFERASE YTWF-RELATED"/>
    <property type="match status" value="1"/>
</dbReference>
<evidence type="ECO:0000313" key="2">
    <source>
        <dbReference type="EMBL" id="MBM7573262.1"/>
    </source>
</evidence>
<gene>
    <name evidence="2" type="ORF">JOC48_003814</name>
</gene>
<dbReference type="SMART" id="SM00450">
    <property type="entry name" value="RHOD"/>
    <property type="match status" value="1"/>
</dbReference>
<dbReference type="InterPro" id="IPR050229">
    <property type="entry name" value="GlpE_sulfurtransferase"/>
</dbReference>
<dbReference type="PROSITE" id="PS50206">
    <property type="entry name" value="RHODANESE_3"/>
    <property type="match status" value="1"/>
</dbReference>